<name>A0A392PBR8_9FABA</name>
<dbReference type="PANTHER" id="PTHR33223">
    <property type="entry name" value="CCHC-TYPE DOMAIN-CONTAINING PROTEIN"/>
    <property type="match status" value="1"/>
</dbReference>
<feature type="region of interest" description="Disordered" evidence="1">
    <location>
        <begin position="178"/>
        <end position="237"/>
    </location>
</feature>
<feature type="compositionally biased region" description="Basic and acidic residues" evidence="1">
    <location>
        <begin position="228"/>
        <end position="237"/>
    </location>
</feature>
<dbReference type="AlphaFoldDB" id="A0A392PBR8"/>
<evidence type="ECO:0000256" key="1">
    <source>
        <dbReference type="SAM" id="MobiDB-lite"/>
    </source>
</evidence>
<accession>A0A392PBR8</accession>
<comment type="caution">
    <text evidence="3">The sequence shown here is derived from an EMBL/GenBank/DDBJ whole genome shotgun (WGS) entry which is preliminary data.</text>
</comment>
<feature type="domain" description="Retrotransposon gag" evidence="2">
    <location>
        <begin position="48"/>
        <end position="130"/>
    </location>
</feature>
<organism evidence="3 4">
    <name type="scientific">Trifolium medium</name>
    <dbReference type="NCBI Taxonomy" id="97028"/>
    <lineage>
        <taxon>Eukaryota</taxon>
        <taxon>Viridiplantae</taxon>
        <taxon>Streptophyta</taxon>
        <taxon>Embryophyta</taxon>
        <taxon>Tracheophyta</taxon>
        <taxon>Spermatophyta</taxon>
        <taxon>Magnoliopsida</taxon>
        <taxon>eudicotyledons</taxon>
        <taxon>Gunneridae</taxon>
        <taxon>Pentapetalae</taxon>
        <taxon>rosids</taxon>
        <taxon>fabids</taxon>
        <taxon>Fabales</taxon>
        <taxon>Fabaceae</taxon>
        <taxon>Papilionoideae</taxon>
        <taxon>50 kb inversion clade</taxon>
        <taxon>NPAAA clade</taxon>
        <taxon>Hologalegina</taxon>
        <taxon>IRL clade</taxon>
        <taxon>Trifolieae</taxon>
        <taxon>Trifolium</taxon>
    </lineage>
</organism>
<feature type="region of interest" description="Disordered" evidence="1">
    <location>
        <begin position="1"/>
        <end position="22"/>
    </location>
</feature>
<reference evidence="3 4" key="1">
    <citation type="journal article" date="2018" name="Front. Plant Sci.">
        <title>Red Clover (Trifolium pratense) and Zigzag Clover (T. medium) - A Picture of Genomic Similarities and Differences.</title>
        <authorList>
            <person name="Dluhosova J."/>
            <person name="Istvanek J."/>
            <person name="Nedelnik J."/>
            <person name="Repkova J."/>
        </authorList>
    </citation>
    <scope>NUCLEOTIDE SEQUENCE [LARGE SCALE GENOMIC DNA]</scope>
    <source>
        <strain evidence="4">cv. 10/8</strain>
        <tissue evidence="3">Leaf</tissue>
    </source>
</reference>
<evidence type="ECO:0000259" key="2">
    <source>
        <dbReference type="Pfam" id="PF03732"/>
    </source>
</evidence>
<feature type="compositionally biased region" description="Basic and acidic residues" evidence="1">
    <location>
        <begin position="179"/>
        <end position="207"/>
    </location>
</feature>
<feature type="compositionally biased region" description="Polar residues" evidence="1">
    <location>
        <begin position="212"/>
        <end position="225"/>
    </location>
</feature>
<dbReference type="InterPro" id="IPR005162">
    <property type="entry name" value="Retrotrans_gag_dom"/>
</dbReference>
<evidence type="ECO:0000313" key="3">
    <source>
        <dbReference type="EMBL" id="MCI09591.1"/>
    </source>
</evidence>
<dbReference type="PANTHER" id="PTHR33223:SF10">
    <property type="entry name" value="AMINOTRANSFERASE-LIKE PLANT MOBILE DOMAIN-CONTAINING PROTEIN"/>
    <property type="match status" value="1"/>
</dbReference>
<proteinExistence type="predicted"/>
<dbReference type="EMBL" id="LXQA010073215">
    <property type="protein sequence ID" value="MCI09591.1"/>
    <property type="molecule type" value="Genomic_DNA"/>
</dbReference>
<sequence>MRAHIPSGFEKPPPLETYDGQTDPDKHIDNINVILDFHRVSGPIICRLFLTTLMKGAMAWYQSLAPQSISSWKDLTEQFCRHFTASRRHPKTVATLEAIYQGKDESLRNYIKRFNKEAVQVNTTGDMKKYLLEQSLRPRSDFAKAVGIEKPRTLDELLFKAQAYMQYEEVEVANVIRHYGPEDSQPPRESSRKGGERRNGDRPREPRGPPSTFANQCGRRSTASSYRAEGRTMRLPT</sequence>
<protein>
    <recommendedName>
        <fullName evidence="2">Retrotransposon gag domain-containing protein</fullName>
    </recommendedName>
</protein>
<keyword evidence="4" id="KW-1185">Reference proteome</keyword>
<evidence type="ECO:0000313" key="4">
    <source>
        <dbReference type="Proteomes" id="UP000265520"/>
    </source>
</evidence>
<dbReference type="Proteomes" id="UP000265520">
    <property type="component" value="Unassembled WGS sequence"/>
</dbReference>
<dbReference type="Pfam" id="PF03732">
    <property type="entry name" value="Retrotrans_gag"/>
    <property type="match status" value="1"/>
</dbReference>